<evidence type="ECO:0000256" key="2">
    <source>
        <dbReference type="SAM" id="SignalP"/>
    </source>
</evidence>
<dbReference type="GeneID" id="96742701"/>
<dbReference type="AlphaFoldDB" id="A0A1R1S659"/>
<gene>
    <name evidence="3" type="ORF">SPAR_39830</name>
</gene>
<name>A0A1R1S659_9ACTN</name>
<protein>
    <recommendedName>
        <fullName evidence="5">Lipoprotein</fullName>
    </recommendedName>
</protein>
<feature type="signal peptide" evidence="2">
    <location>
        <begin position="1"/>
        <end position="20"/>
    </location>
</feature>
<sequence length="172" mass="17785">MHRYVITASVLAAGVALLTACGGSSDGPSGRAAPPAATSGPTGADGGDTVRTPSSAELDFTWFPEGTSTVSPLGIRHGEAMMPTVNQCDGKVTFGEEVTISFPCGTDRARGTLRVNEAADKLSIAWSSGVTDTFVKRADLTVPDPTITGTPDMDDLQRQLDELQGLVDDQTG</sequence>
<dbReference type="RefSeq" id="WP_065960112.1">
    <property type="nucleotide sequence ID" value="NZ_ASQP01000512.1"/>
</dbReference>
<keyword evidence="4" id="KW-1185">Reference proteome</keyword>
<comment type="caution">
    <text evidence="3">The sequence shown here is derived from an EMBL/GenBank/DDBJ whole genome shotgun (WGS) entry which is preliminary data.</text>
</comment>
<feature type="region of interest" description="Disordered" evidence="1">
    <location>
        <begin position="23"/>
        <end position="51"/>
    </location>
</feature>
<feature type="compositionally biased region" description="Low complexity" evidence="1">
    <location>
        <begin position="23"/>
        <end position="42"/>
    </location>
</feature>
<dbReference type="Proteomes" id="UP000186168">
    <property type="component" value="Unassembled WGS sequence"/>
</dbReference>
<proteinExistence type="predicted"/>
<dbReference type="EMBL" id="ASQP01000512">
    <property type="protein sequence ID" value="OMI33768.1"/>
    <property type="molecule type" value="Genomic_DNA"/>
</dbReference>
<evidence type="ECO:0000256" key="1">
    <source>
        <dbReference type="SAM" id="MobiDB-lite"/>
    </source>
</evidence>
<evidence type="ECO:0008006" key="5">
    <source>
        <dbReference type="Google" id="ProtNLM"/>
    </source>
</evidence>
<keyword evidence="2" id="KW-0732">Signal</keyword>
<feature type="chain" id="PRO_5038546218" description="Lipoprotein" evidence="2">
    <location>
        <begin position="21"/>
        <end position="172"/>
    </location>
</feature>
<evidence type="ECO:0000313" key="4">
    <source>
        <dbReference type="Proteomes" id="UP000186168"/>
    </source>
</evidence>
<accession>A0A1R1S659</accession>
<evidence type="ECO:0000313" key="3">
    <source>
        <dbReference type="EMBL" id="OMI33768.1"/>
    </source>
</evidence>
<dbReference type="PROSITE" id="PS51257">
    <property type="entry name" value="PROKAR_LIPOPROTEIN"/>
    <property type="match status" value="1"/>
</dbReference>
<organism evidence="3 4">
    <name type="scientific">Streptomyces sparsogenes DSM 40356</name>
    <dbReference type="NCBI Taxonomy" id="1331668"/>
    <lineage>
        <taxon>Bacteria</taxon>
        <taxon>Bacillati</taxon>
        <taxon>Actinomycetota</taxon>
        <taxon>Actinomycetes</taxon>
        <taxon>Kitasatosporales</taxon>
        <taxon>Streptomycetaceae</taxon>
        <taxon>Streptomyces</taxon>
    </lineage>
</organism>
<reference evidence="3 4" key="1">
    <citation type="submission" date="2013-05" db="EMBL/GenBank/DDBJ databases">
        <title>Genome sequence of Streptomyces sparsogenes DSM 40356.</title>
        <authorList>
            <person name="Coyne S."/>
            <person name="Seebeck F.P."/>
        </authorList>
    </citation>
    <scope>NUCLEOTIDE SEQUENCE [LARGE SCALE GENOMIC DNA]</scope>
    <source>
        <strain evidence="3 4">DSM 40356</strain>
    </source>
</reference>